<comment type="cofactor">
    <cofactor evidence="1">
        <name>Zn(2+)</name>
        <dbReference type="ChEBI" id="CHEBI:29105"/>
    </cofactor>
</comment>
<dbReference type="PANTHER" id="PTHR11733">
    <property type="entry name" value="ZINC METALLOPROTEASE FAMILY M13 NEPRILYSIN-RELATED"/>
    <property type="match status" value="1"/>
</dbReference>
<evidence type="ECO:0000259" key="11">
    <source>
        <dbReference type="Pfam" id="PF05649"/>
    </source>
</evidence>
<keyword evidence="5" id="KW-0378">Hydrolase</keyword>
<keyword evidence="9" id="KW-0812">Transmembrane</keyword>
<reference evidence="12" key="1">
    <citation type="journal article" date="2020" name="Cell">
        <title>Large-Scale Comparative Analyses of Tick Genomes Elucidate Their Genetic Diversity and Vector Capacities.</title>
        <authorList>
            <consortium name="Tick Genome and Microbiome Consortium (TIGMIC)"/>
            <person name="Jia N."/>
            <person name="Wang J."/>
            <person name="Shi W."/>
            <person name="Du L."/>
            <person name="Sun Y."/>
            <person name="Zhan W."/>
            <person name="Jiang J.F."/>
            <person name="Wang Q."/>
            <person name="Zhang B."/>
            <person name="Ji P."/>
            <person name="Bell-Sakyi L."/>
            <person name="Cui X.M."/>
            <person name="Yuan T.T."/>
            <person name="Jiang B.G."/>
            <person name="Yang W.F."/>
            <person name="Lam T.T."/>
            <person name="Chang Q.C."/>
            <person name="Ding S.J."/>
            <person name="Wang X.J."/>
            <person name="Zhu J.G."/>
            <person name="Ruan X.D."/>
            <person name="Zhao L."/>
            <person name="Wei J.T."/>
            <person name="Ye R.Z."/>
            <person name="Que T.C."/>
            <person name="Du C.H."/>
            <person name="Zhou Y.H."/>
            <person name="Cheng J.X."/>
            <person name="Dai P.F."/>
            <person name="Guo W.B."/>
            <person name="Han X.H."/>
            <person name="Huang E.J."/>
            <person name="Li L.F."/>
            <person name="Wei W."/>
            <person name="Gao Y.C."/>
            <person name="Liu J.Z."/>
            <person name="Shao H.Z."/>
            <person name="Wang X."/>
            <person name="Wang C.C."/>
            <person name="Yang T.C."/>
            <person name="Huo Q.B."/>
            <person name="Li W."/>
            <person name="Chen H.Y."/>
            <person name="Chen S.E."/>
            <person name="Zhou L.G."/>
            <person name="Ni X.B."/>
            <person name="Tian J.H."/>
            <person name="Sheng Y."/>
            <person name="Liu T."/>
            <person name="Pan Y.S."/>
            <person name="Xia L.Y."/>
            <person name="Li J."/>
            <person name="Zhao F."/>
            <person name="Cao W.C."/>
        </authorList>
    </citation>
    <scope>NUCLEOTIDE SEQUENCE</scope>
    <source>
        <strain evidence="12">Rsan-2018</strain>
    </source>
</reference>
<keyword evidence="9" id="KW-1133">Transmembrane helix</keyword>
<feature type="region of interest" description="Disordered" evidence="8">
    <location>
        <begin position="831"/>
        <end position="856"/>
    </location>
</feature>
<evidence type="ECO:0000256" key="2">
    <source>
        <dbReference type="ARBA" id="ARBA00007357"/>
    </source>
</evidence>
<accession>A0A9D4PBK9</accession>
<evidence type="ECO:0000256" key="8">
    <source>
        <dbReference type="SAM" id="MobiDB-lite"/>
    </source>
</evidence>
<reference evidence="12" key="2">
    <citation type="submission" date="2021-09" db="EMBL/GenBank/DDBJ databases">
        <authorList>
            <person name="Jia N."/>
            <person name="Wang J."/>
            <person name="Shi W."/>
            <person name="Du L."/>
            <person name="Sun Y."/>
            <person name="Zhan W."/>
            <person name="Jiang J."/>
            <person name="Wang Q."/>
            <person name="Zhang B."/>
            <person name="Ji P."/>
            <person name="Sakyi L.B."/>
            <person name="Cui X."/>
            <person name="Yuan T."/>
            <person name="Jiang B."/>
            <person name="Yang W."/>
            <person name="Lam T.T.-Y."/>
            <person name="Chang Q."/>
            <person name="Ding S."/>
            <person name="Wang X."/>
            <person name="Zhu J."/>
            <person name="Ruan X."/>
            <person name="Zhao L."/>
            <person name="Wei J."/>
            <person name="Que T."/>
            <person name="Du C."/>
            <person name="Cheng J."/>
            <person name="Dai P."/>
            <person name="Han X."/>
            <person name="Huang E."/>
            <person name="Gao Y."/>
            <person name="Liu J."/>
            <person name="Shao H."/>
            <person name="Ye R."/>
            <person name="Li L."/>
            <person name="Wei W."/>
            <person name="Wang X."/>
            <person name="Wang C."/>
            <person name="Huo Q."/>
            <person name="Li W."/>
            <person name="Guo W."/>
            <person name="Chen H."/>
            <person name="Chen S."/>
            <person name="Zhou L."/>
            <person name="Zhou L."/>
            <person name="Ni X."/>
            <person name="Tian J."/>
            <person name="Zhou Y."/>
            <person name="Sheng Y."/>
            <person name="Liu T."/>
            <person name="Pan Y."/>
            <person name="Xia L."/>
            <person name="Li J."/>
            <person name="Zhao F."/>
            <person name="Cao W."/>
        </authorList>
    </citation>
    <scope>NUCLEOTIDE SEQUENCE</scope>
    <source>
        <strain evidence="12">Rsan-2018</strain>
        <tissue evidence="12">Larvae</tissue>
    </source>
</reference>
<evidence type="ECO:0000256" key="1">
    <source>
        <dbReference type="ARBA" id="ARBA00001947"/>
    </source>
</evidence>
<proteinExistence type="inferred from homology"/>
<dbReference type="PANTHER" id="PTHR11733:SF241">
    <property type="entry name" value="GH26575P-RELATED"/>
    <property type="match status" value="1"/>
</dbReference>
<evidence type="ECO:0000313" key="12">
    <source>
        <dbReference type="EMBL" id="KAH7931654.1"/>
    </source>
</evidence>
<keyword evidence="9" id="KW-0472">Membrane</keyword>
<dbReference type="SUPFAM" id="SSF55486">
    <property type="entry name" value="Metalloproteases ('zincins'), catalytic domain"/>
    <property type="match status" value="2"/>
</dbReference>
<dbReference type="GO" id="GO:0046872">
    <property type="term" value="F:metal ion binding"/>
    <property type="evidence" value="ECO:0007669"/>
    <property type="project" value="UniProtKB-KW"/>
</dbReference>
<name>A0A9D4PBK9_RHISA</name>
<feature type="region of interest" description="Disordered" evidence="8">
    <location>
        <begin position="136"/>
        <end position="155"/>
    </location>
</feature>
<keyword evidence="13" id="KW-1185">Reference proteome</keyword>
<keyword evidence="4" id="KW-0479">Metal-binding</keyword>
<keyword evidence="3" id="KW-0645">Protease</keyword>
<evidence type="ECO:0000256" key="5">
    <source>
        <dbReference type="ARBA" id="ARBA00022801"/>
    </source>
</evidence>
<dbReference type="GO" id="GO:0004222">
    <property type="term" value="F:metalloendopeptidase activity"/>
    <property type="evidence" value="ECO:0007669"/>
    <property type="project" value="InterPro"/>
</dbReference>
<dbReference type="InterPro" id="IPR008753">
    <property type="entry name" value="Peptidase_M13_N"/>
</dbReference>
<organism evidence="12 13">
    <name type="scientific">Rhipicephalus sanguineus</name>
    <name type="common">Brown dog tick</name>
    <name type="synonym">Ixodes sanguineus</name>
    <dbReference type="NCBI Taxonomy" id="34632"/>
    <lineage>
        <taxon>Eukaryota</taxon>
        <taxon>Metazoa</taxon>
        <taxon>Ecdysozoa</taxon>
        <taxon>Arthropoda</taxon>
        <taxon>Chelicerata</taxon>
        <taxon>Arachnida</taxon>
        <taxon>Acari</taxon>
        <taxon>Parasitiformes</taxon>
        <taxon>Ixodida</taxon>
        <taxon>Ixodoidea</taxon>
        <taxon>Ixodidae</taxon>
        <taxon>Rhipicephalinae</taxon>
        <taxon>Rhipicephalus</taxon>
        <taxon>Rhipicephalus</taxon>
    </lineage>
</organism>
<evidence type="ECO:0000256" key="4">
    <source>
        <dbReference type="ARBA" id="ARBA00022723"/>
    </source>
</evidence>
<dbReference type="AlphaFoldDB" id="A0A9D4PBK9"/>
<dbReference type="Pfam" id="PF05649">
    <property type="entry name" value="Peptidase_M13_N"/>
    <property type="match status" value="1"/>
</dbReference>
<protein>
    <submittedName>
        <fullName evidence="12">Uncharacterized protein</fullName>
    </submittedName>
</protein>
<comment type="caution">
    <text evidence="12">The sequence shown here is derived from an EMBL/GenBank/DDBJ whole genome shotgun (WGS) entry which is preliminary data.</text>
</comment>
<dbReference type="EMBL" id="JABSTV010002102">
    <property type="protein sequence ID" value="KAH7931654.1"/>
    <property type="molecule type" value="Genomic_DNA"/>
</dbReference>
<sequence length="856" mass="95795">MSRSRSSEGIIDKRSKRRHHHRRSRSKRSRESESTSRRSAHGTSSVKRHKGKKRHHRQKKGHGKSHHRKSRTETASGTARGAKRRDAVAESYVAQSTPAYLCLLLSSLAATLTMVTCVLMVYYIITCKKQVANPSPTLFSGTPTEPKPWHEPTPPVFPVTPKPIQVYYCTTDHCKMEARYIARLLSHQMRPCDNFYKHVCNIWMSEHPAHALSTGSVVSRDTLLVDSVARQLVAVVGSASQRDIKVAASLYNACADRGRSAATSKDAIGALFSRWKIEKWPRTAAVENVLAVWTFAAELSRDLNLATLVRAGVGTDPDNVDVTAIELSQPRCLYARLGQDNKEAEQLLRAAVREAAAELGTSSEAADVLGSKLWSACTAIAAACRIGYWEDRVTVVKFGEMKHLGLQTFLTVLLDGGIGGSDDVVLHSVHSFLRELKGALRALPPLDALNYLGFLAIVHVAPFLPDELHDLRRLFTEARLGRTVGDATDTALLCTRLVERALPGCFAKAAHMWRLSTGQEMEAREWLTQLESVFLSHVAEFPWMSELSSLLIRYRVKRRALTQFGQVPGEQSACAPLDDRLVVDRPLLFFANVSRRRQAQRFRELRGDSALLRRRAAGSEFSTEASFRRSLRVVHVPAALFNASVPSNSSFFVFHLARVAVRFYQGLVQLLYQDPYERDVPLSFTEDSRAKLDSLLGCFDGDVQSSFAVPPSSHEGVSKLRRAFLDRTSALLLALRAFEELLPVRRIWNLDLRLSGLEGSSARQLFFIYFALDNCESRAPGFHKSSMSAEDRVNVPLKHIKQFAEAYQCKAHDPMASPSHGACSVMRRGYQEQPTQRREYRELDRWSPPGVKRVQP</sequence>
<evidence type="ECO:0000313" key="13">
    <source>
        <dbReference type="Proteomes" id="UP000821837"/>
    </source>
</evidence>
<keyword evidence="6" id="KW-0862">Zinc</keyword>
<evidence type="ECO:0000256" key="6">
    <source>
        <dbReference type="ARBA" id="ARBA00022833"/>
    </source>
</evidence>
<dbReference type="Proteomes" id="UP000821837">
    <property type="component" value="Unassembled WGS sequence"/>
</dbReference>
<feature type="domain" description="Peptidase M13 C-terminal" evidence="10">
    <location>
        <begin position="731"/>
        <end position="820"/>
    </location>
</feature>
<dbReference type="VEuPathDB" id="VectorBase:RSAN_043334"/>
<dbReference type="InterPro" id="IPR024079">
    <property type="entry name" value="MetalloPept_cat_dom_sf"/>
</dbReference>
<dbReference type="Gene3D" id="1.10.1380.10">
    <property type="entry name" value="Neutral endopeptidase , domain2"/>
    <property type="match status" value="1"/>
</dbReference>
<dbReference type="InterPro" id="IPR042089">
    <property type="entry name" value="Peptidase_M13_dom_2"/>
</dbReference>
<evidence type="ECO:0000256" key="3">
    <source>
        <dbReference type="ARBA" id="ARBA00022670"/>
    </source>
</evidence>
<evidence type="ECO:0000256" key="7">
    <source>
        <dbReference type="ARBA" id="ARBA00023049"/>
    </source>
</evidence>
<gene>
    <name evidence="12" type="ORF">HPB52_025475</name>
</gene>
<feature type="domain" description="Peptidase M13 N-terminal" evidence="11">
    <location>
        <begin position="191"/>
        <end position="546"/>
    </location>
</feature>
<dbReference type="Pfam" id="PF01431">
    <property type="entry name" value="Peptidase_M13"/>
    <property type="match status" value="1"/>
</dbReference>
<dbReference type="Gene3D" id="3.40.390.10">
    <property type="entry name" value="Collagenase (Catalytic Domain)"/>
    <property type="match status" value="2"/>
</dbReference>
<feature type="region of interest" description="Disordered" evidence="8">
    <location>
        <begin position="1"/>
        <end position="85"/>
    </location>
</feature>
<evidence type="ECO:0000259" key="10">
    <source>
        <dbReference type="Pfam" id="PF01431"/>
    </source>
</evidence>
<dbReference type="InterPro" id="IPR000718">
    <property type="entry name" value="Peptidase_M13"/>
</dbReference>
<feature type="transmembrane region" description="Helical" evidence="9">
    <location>
        <begin position="100"/>
        <end position="125"/>
    </location>
</feature>
<dbReference type="GO" id="GO:0005886">
    <property type="term" value="C:plasma membrane"/>
    <property type="evidence" value="ECO:0007669"/>
    <property type="project" value="TreeGrafter"/>
</dbReference>
<evidence type="ECO:0000256" key="9">
    <source>
        <dbReference type="SAM" id="Phobius"/>
    </source>
</evidence>
<feature type="compositionally biased region" description="Basic and acidic residues" evidence="8">
    <location>
        <begin position="835"/>
        <end position="845"/>
    </location>
</feature>
<dbReference type="GO" id="GO:0016485">
    <property type="term" value="P:protein processing"/>
    <property type="evidence" value="ECO:0007669"/>
    <property type="project" value="TreeGrafter"/>
</dbReference>
<keyword evidence="7" id="KW-0482">Metalloprotease</keyword>
<feature type="compositionally biased region" description="Basic residues" evidence="8">
    <location>
        <begin position="14"/>
        <end position="28"/>
    </location>
</feature>
<comment type="similarity">
    <text evidence="2">Belongs to the peptidase M13 family.</text>
</comment>
<feature type="compositionally biased region" description="Basic residues" evidence="8">
    <location>
        <begin position="46"/>
        <end position="70"/>
    </location>
</feature>
<dbReference type="PROSITE" id="PS51885">
    <property type="entry name" value="NEPRILYSIN"/>
    <property type="match status" value="1"/>
</dbReference>
<dbReference type="InterPro" id="IPR018497">
    <property type="entry name" value="Peptidase_M13_C"/>
</dbReference>